<evidence type="ECO:0000256" key="2">
    <source>
        <dbReference type="ARBA" id="ARBA00023315"/>
    </source>
</evidence>
<dbReference type="Gene3D" id="3.40.630.30">
    <property type="match status" value="1"/>
</dbReference>
<proteinExistence type="inferred from homology"/>
<reference evidence="5" key="1">
    <citation type="submission" date="2018-05" db="EMBL/GenBank/DDBJ databases">
        <authorList>
            <person name="Lanie J.A."/>
            <person name="Ng W.-L."/>
            <person name="Kazmierczak K.M."/>
            <person name="Andrzejewski T.M."/>
            <person name="Davidsen T.M."/>
            <person name="Wayne K.J."/>
            <person name="Tettelin H."/>
            <person name="Glass J.I."/>
            <person name="Rusch D."/>
            <person name="Podicherti R."/>
            <person name="Tsui H.-C.T."/>
            <person name="Winkler M.E."/>
        </authorList>
    </citation>
    <scope>NUCLEOTIDE SEQUENCE</scope>
</reference>
<comment type="similarity">
    <text evidence="3">Belongs to the acetyltransferase family. RimJ subfamily.</text>
</comment>
<gene>
    <name evidence="5" type="ORF">METZ01_LOCUS485556</name>
</gene>
<dbReference type="InterPro" id="IPR051531">
    <property type="entry name" value="N-acetyltransferase"/>
</dbReference>
<sequence length="198" mass="22957">VSVFLRNPPWIGNPPTLRGKQVYLRVPQLSDWAEWARLRAASRDFLTPWEPIWLEDELTKNAYRRRLRRYSRDSREGVGYAFFIFRNDDNCLLGGITLSNVRRGVTQSCAVGYWMGQQYAGQGMMQDAVKTSFSFVFDELGLHRLEAACLPNNEASTTVLLKTGFQKEGYARKYLRINGQWSDHLLFAILQIDRRDNN</sequence>
<dbReference type="InterPro" id="IPR016181">
    <property type="entry name" value="Acyl_CoA_acyltransferase"/>
</dbReference>
<dbReference type="InterPro" id="IPR000182">
    <property type="entry name" value="GNAT_dom"/>
</dbReference>
<evidence type="ECO:0000259" key="4">
    <source>
        <dbReference type="PROSITE" id="PS51186"/>
    </source>
</evidence>
<dbReference type="AlphaFoldDB" id="A0A383CKI3"/>
<dbReference type="PANTHER" id="PTHR43792">
    <property type="entry name" value="GNAT FAMILY, PUTATIVE (AFU_ORTHOLOGUE AFUA_3G00765)-RELATED-RELATED"/>
    <property type="match status" value="1"/>
</dbReference>
<dbReference type="EMBL" id="UINC01209612">
    <property type="protein sequence ID" value="SVE32702.1"/>
    <property type="molecule type" value="Genomic_DNA"/>
</dbReference>
<feature type="non-terminal residue" evidence="5">
    <location>
        <position position="1"/>
    </location>
</feature>
<keyword evidence="2" id="KW-0012">Acyltransferase</keyword>
<keyword evidence="1" id="KW-0808">Transferase</keyword>
<evidence type="ECO:0000256" key="1">
    <source>
        <dbReference type="ARBA" id="ARBA00022679"/>
    </source>
</evidence>
<dbReference type="SUPFAM" id="SSF55729">
    <property type="entry name" value="Acyl-CoA N-acyltransferases (Nat)"/>
    <property type="match status" value="1"/>
</dbReference>
<name>A0A383CKI3_9ZZZZ</name>
<organism evidence="5">
    <name type="scientific">marine metagenome</name>
    <dbReference type="NCBI Taxonomy" id="408172"/>
    <lineage>
        <taxon>unclassified sequences</taxon>
        <taxon>metagenomes</taxon>
        <taxon>ecological metagenomes</taxon>
    </lineage>
</organism>
<dbReference type="PROSITE" id="PS51186">
    <property type="entry name" value="GNAT"/>
    <property type="match status" value="1"/>
</dbReference>
<dbReference type="PANTHER" id="PTHR43792:SF8">
    <property type="entry name" value="[RIBOSOMAL PROTEIN US5]-ALANINE N-ACETYLTRANSFERASE"/>
    <property type="match status" value="1"/>
</dbReference>
<dbReference type="Pfam" id="PF13302">
    <property type="entry name" value="Acetyltransf_3"/>
    <property type="match status" value="1"/>
</dbReference>
<feature type="domain" description="N-acetyltransferase" evidence="4">
    <location>
        <begin position="22"/>
        <end position="192"/>
    </location>
</feature>
<evidence type="ECO:0000313" key="5">
    <source>
        <dbReference type="EMBL" id="SVE32702.1"/>
    </source>
</evidence>
<dbReference type="GO" id="GO:0005737">
    <property type="term" value="C:cytoplasm"/>
    <property type="evidence" value="ECO:0007669"/>
    <property type="project" value="TreeGrafter"/>
</dbReference>
<dbReference type="GO" id="GO:0008999">
    <property type="term" value="F:protein-N-terminal-alanine acetyltransferase activity"/>
    <property type="evidence" value="ECO:0007669"/>
    <property type="project" value="TreeGrafter"/>
</dbReference>
<evidence type="ECO:0000256" key="3">
    <source>
        <dbReference type="ARBA" id="ARBA00038502"/>
    </source>
</evidence>
<accession>A0A383CKI3</accession>
<protein>
    <recommendedName>
        <fullName evidence="4">N-acetyltransferase domain-containing protein</fullName>
    </recommendedName>
</protein>